<dbReference type="AlphaFoldDB" id="A0A074ZTM8"/>
<dbReference type="RefSeq" id="XP_009165482.1">
    <property type="nucleotide sequence ID" value="XM_009167218.1"/>
</dbReference>
<dbReference type="EMBL" id="KL596655">
    <property type="protein sequence ID" value="KER30818.1"/>
    <property type="molecule type" value="Genomic_DNA"/>
</dbReference>
<sequence>MWLPCVHLFSVFRGHSFPCGKGGKAVKRVPKKAFCANFGSNAAVIGRRRIVNGRMVEAKHPRRHRPEPTK</sequence>
<dbReference type="CTD" id="20327275"/>
<dbReference type="KEGG" id="ovi:T265_13107"/>
<name>A0A074ZTM8_OPIVI</name>
<keyword evidence="2" id="KW-1185">Reference proteome</keyword>
<feature type="non-terminal residue" evidence="1">
    <location>
        <position position="70"/>
    </location>
</feature>
<reference evidence="1 2" key="1">
    <citation type="submission" date="2013-11" db="EMBL/GenBank/DDBJ databases">
        <title>Opisthorchis viverrini - life in the bile duct.</title>
        <authorList>
            <person name="Young N.D."/>
            <person name="Nagarajan N."/>
            <person name="Lin S.J."/>
            <person name="Korhonen P.K."/>
            <person name="Jex A.R."/>
            <person name="Hall R.S."/>
            <person name="Safavi-Hemami H."/>
            <person name="Kaewkong W."/>
            <person name="Bertrand D."/>
            <person name="Gao S."/>
            <person name="Seet Q."/>
            <person name="Wongkham S."/>
            <person name="Teh B.T."/>
            <person name="Wongkham C."/>
            <person name="Intapan P.M."/>
            <person name="Maleewong W."/>
            <person name="Yang X."/>
            <person name="Hu M."/>
            <person name="Wang Z."/>
            <person name="Hofmann A."/>
            <person name="Sternberg P.W."/>
            <person name="Tan P."/>
            <person name="Wang J."/>
            <person name="Gasser R.B."/>
        </authorList>
    </citation>
    <scope>NUCLEOTIDE SEQUENCE [LARGE SCALE GENOMIC DNA]</scope>
</reference>
<accession>A0A074ZTM8</accession>
<gene>
    <name evidence="1" type="ORF">T265_13107</name>
</gene>
<protein>
    <submittedName>
        <fullName evidence="1">Uncharacterized protein</fullName>
    </submittedName>
</protein>
<organism evidence="1 2">
    <name type="scientific">Opisthorchis viverrini</name>
    <name type="common">Southeast Asian liver fluke</name>
    <dbReference type="NCBI Taxonomy" id="6198"/>
    <lineage>
        <taxon>Eukaryota</taxon>
        <taxon>Metazoa</taxon>
        <taxon>Spiralia</taxon>
        <taxon>Lophotrochozoa</taxon>
        <taxon>Platyhelminthes</taxon>
        <taxon>Trematoda</taxon>
        <taxon>Digenea</taxon>
        <taxon>Opisthorchiida</taxon>
        <taxon>Opisthorchiata</taxon>
        <taxon>Opisthorchiidae</taxon>
        <taxon>Opisthorchis</taxon>
    </lineage>
</organism>
<dbReference type="Proteomes" id="UP000054324">
    <property type="component" value="Unassembled WGS sequence"/>
</dbReference>
<dbReference type="GeneID" id="20327275"/>
<evidence type="ECO:0000313" key="2">
    <source>
        <dbReference type="Proteomes" id="UP000054324"/>
    </source>
</evidence>
<evidence type="ECO:0000313" key="1">
    <source>
        <dbReference type="EMBL" id="KER30818.1"/>
    </source>
</evidence>
<proteinExistence type="predicted"/>